<accession>A0A848KVC5</accession>
<gene>
    <name evidence="1" type="ORF">HH308_06260</name>
</gene>
<dbReference type="RefSeq" id="WP_170193321.1">
    <property type="nucleotide sequence ID" value="NZ_JABBNB010000005.1"/>
</dbReference>
<organism evidence="1 2">
    <name type="scientific">Gordonia asplenii</name>
    <dbReference type="NCBI Taxonomy" id="2725283"/>
    <lineage>
        <taxon>Bacteria</taxon>
        <taxon>Bacillati</taxon>
        <taxon>Actinomycetota</taxon>
        <taxon>Actinomycetes</taxon>
        <taxon>Mycobacteriales</taxon>
        <taxon>Gordoniaceae</taxon>
        <taxon>Gordonia</taxon>
    </lineage>
</organism>
<dbReference type="Proteomes" id="UP000550729">
    <property type="component" value="Unassembled WGS sequence"/>
</dbReference>
<evidence type="ECO:0000313" key="2">
    <source>
        <dbReference type="Proteomes" id="UP000550729"/>
    </source>
</evidence>
<evidence type="ECO:0000313" key="1">
    <source>
        <dbReference type="EMBL" id="NMO00815.1"/>
    </source>
</evidence>
<comment type="caution">
    <text evidence="1">The sequence shown here is derived from an EMBL/GenBank/DDBJ whole genome shotgun (WGS) entry which is preliminary data.</text>
</comment>
<name>A0A848KVC5_9ACTN</name>
<protein>
    <submittedName>
        <fullName evidence="1">Uncharacterized protein</fullName>
    </submittedName>
</protein>
<dbReference type="AlphaFoldDB" id="A0A848KVC5"/>
<dbReference type="EMBL" id="JABBNB010000005">
    <property type="protein sequence ID" value="NMO00815.1"/>
    <property type="molecule type" value="Genomic_DNA"/>
</dbReference>
<sequence length="99" mass="10525">MDLDADVVAAAQRVLPTHLSLLLYGHLADDGTVYVAAGINPTWYATATDAQRLDLCAYRWTVRVTADKVASVMKDADLAGTTMIGQPPGAAPRLPSSLR</sequence>
<proteinExistence type="predicted"/>
<reference evidence="1 2" key="1">
    <citation type="submission" date="2020-04" db="EMBL/GenBank/DDBJ databases">
        <title>Gordonia sp. nov. TBRC 11910.</title>
        <authorList>
            <person name="Suriyachadkun C."/>
        </authorList>
    </citation>
    <scope>NUCLEOTIDE SEQUENCE [LARGE SCALE GENOMIC DNA]</scope>
    <source>
        <strain evidence="1 2">TBRC 11910</strain>
    </source>
</reference>
<keyword evidence="2" id="KW-1185">Reference proteome</keyword>